<name>A0A816DAH6_9BILA</name>
<dbReference type="Proteomes" id="UP000663870">
    <property type="component" value="Unassembled WGS sequence"/>
</dbReference>
<gene>
    <name evidence="3" type="ORF">JXQ802_LOCUS52341</name>
    <name evidence="2" type="ORF">PYM288_LOCUS36018</name>
</gene>
<keyword evidence="1" id="KW-1133">Transmembrane helix</keyword>
<keyword evidence="4" id="KW-1185">Reference proteome</keyword>
<keyword evidence="1" id="KW-0812">Transmembrane</keyword>
<evidence type="ECO:0000313" key="3">
    <source>
        <dbReference type="EMBL" id="CAF1634788.1"/>
    </source>
</evidence>
<evidence type="ECO:0000313" key="2">
    <source>
        <dbReference type="EMBL" id="CAF1437535.1"/>
    </source>
</evidence>
<evidence type="ECO:0000313" key="4">
    <source>
        <dbReference type="Proteomes" id="UP000663870"/>
    </source>
</evidence>
<keyword evidence="1" id="KW-0472">Membrane</keyword>
<proteinExistence type="predicted"/>
<organism evidence="3 4">
    <name type="scientific">Rotaria sordida</name>
    <dbReference type="NCBI Taxonomy" id="392033"/>
    <lineage>
        <taxon>Eukaryota</taxon>
        <taxon>Metazoa</taxon>
        <taxon>Spiralia</taxon>
        <taxon>Gnathifera</taxon>
        <taxon>Rotifera</taxon>
        <taxon>Eurotatoria</taxon>
        <taxon>Bdelloidea</taxon>
        <taxon>Philodinida</taxon>
        <taxon>Philodinidae</taxon>
        <taxon>Rotaria</taxon>
    </lineage>
</organism>
<sequence>MDALKESYEHLLVVLRGFPWYALWIIYVYNFGIAFTSLMMRKLLYMLDKVPRRPSIFISLYFDNNNFVKQADECTCF</sequence>
<dbReference type="Proteomes" id="UP000663854">
    <property type="component" value="Unassembled WGS sequence"/>
</dbReference>
<evidence type="ECO:0000256" key="1">
    <source>
        <dbReference type="SAM" id="Phobius"/>
    </source>
</evidence>
<reference evidence="3" key="1">
    <citation type="submission" date="2021-02" db="EMBL/GenBank/DDBJ databases">
        <authorList>
            <person name="Nowell W R."/>
        </authorList>
    </citation>
    <scope>NUCLEOTIDE SEQUENCE</scope>
</reference>
<dbReference type="AlphaFoldDB" id="A0A816DAH6"/>
<feature type="transmembrane region" description="Helical" evidence="1">
    <location>
        <begin position="20"/>
        <end position="40"/>
    </location>
</feature>
<dbReference type="EMBL" id="CAJNOL010008224">
    <property type="protein sequence ID" value="CAF1634788.1"/>
    <property type="molecule type" value="Genomic_DNA"/>
</dbReference>
<comment type="caution">
    <text evidence="3">The sequence shown here is derived from an EMBL/GenBank/DDBJ whole genome shotgun (WGS) entry which is preliminary data.</text>
</comment>
<protein>
    <submittedName>
        <fullName evidence="3">Uncharacterized protein</fullName>
    </submittedName>
</protein>
<accession>A0A816DAH6</accession>
<dbReference type="EMBL" id="CAJNOH010006631">
    <property type="protein sequence ID" value="CAF1437535.1"/>
    <property type="molecule type" value="Genomic_DNA"/>
</dbReference>